<dbReference type="KEGG" id="nre:BES08_19775"/>
<evidence type="ECO:0000313" key="3">
    <source>
        <dbReference type="Proteomes" id="UP000024329"/>
    </source>
</evidence>
<dbReference type="AlphaFoldDB" id="A0A031J6S3"/>
<proteinExistence type="predicted"/>
<geneLocation type="plasmid" evidence="1 4">
    <name>pSA1</name>
</geneLocation>
<evidence type="ECO:0000313" key="4">
    <source>
        <dbReference type="Proteomes" id="UP000094626"/>
    </source>
</evidence>
<keyword evidence="1" id="KW-0614">Plasmid</keyword>
<organism evidence="2 3">
    <name type="scientific">Novosphingobium resinovorum</name>
    <dbReference type="NCBI Taxonomy" id="158500"/>
    <lineage>
        <taxon>Bacteria</taxon>
        <taxon>Pseudomonadati</taxon>
        <taxon>Pseudomonadota</taxon>
        <taxon>Alphaproteobacteria</taxon>
        <taxon>Sphingomonadales</taxon>
        <taxon>Sphingomonadaceae</taxon>
        <taxon>Novosphingobium</taxon>
    </lineage>
</organism>
<reference evidence="4" key="3">
    <citation type="journal article" date="2017" name="J. Biotechnol.">
        <title>Complete genome sequence of Novosphingobium resinovorum SA1, a versatile xenobiotic-degrading bacterium capable of utilizing sulfanilic acid.</title>
        <authorList>
            <person name="Hegedus B."/>
            <person name="Kos P.B."/>
            <person name="Balint B."/>
            <person name="Maroti G."/>
            <person name="Gan H.M."/>
            <person name="Perei K."/>
            <person name="Rakhely G."/>
        </authorList>
    </citation>
    <scope>NUCLEOTIDE SEQUENCE [LARGE SCALE GENOMIC DNA]</scope>
    <source>
        <strain evidence="4">SA1</strain>
    </source>
</reference>
<dbReference type="CDD" id="cd20293">
    <property type="entry name" value="cupin_HutD_N"/>
    <property type="match status" value="1"/>
</dbReference>
<dbReference type="Pfam" id="PF05962">
    <property type="entry name" value="HutD"/>
    <property type="match status" value="1"/>
</dbReference>
<dbReference type="PANTHER" id="PTHR37943:SF1">
    <property type="entry name" value="PROTEIN VES"/>
    <property type="match status" value="1"/>
</dbReference>
<keyword evidence="4" id="KW-1185">Reference proteome</keyword>
<dbReference type="InterPro" id="IPR010282">
    <property type="entry name" value="Uncharacterised_HutD/Ves"/>
</dbReference>
<evidence type="ECO:0008006" key="5">
    <source>
        <dbReference type="Google" id="ProtNLM"/>
    </source>
</evidence>
<dbReference type="PANTHER" id="PTHR37943">
    <property type="entry name" value="PROTEIN VES"/>
    <property type="match status" value="1"/>
</dbReference>
<dbReference type="EMBL" id="JFYZ01000078">
    <property type="protein sequence ID" value="EZP68946.1"/>
    <property type="molecule type" value="Genomic_DNA"/>
</dbReference>
<sequence>MAITRIIRAADCPEVPWKNGGGTTREIAVCPPGAGMGDFLWRLSMARVEQAGPFSSFEGIDRTLAVLEGTLHLSGAVDAVLDPVSAPFPFDGAASVEGVPLGGAVLDLNAMVRRGTYNCEMQRLPPDAMVTPAGTTFLLALEAQTLDDTDLGYLDCARIDAPVTTAGPVLLVRFLS</sequence>
<dbReference type="InterPro" id="IPR011051">
    <property type="entry name" value="RmlC_Cupin_sf"/>
</dbReference>
<dbReference type="Gene3D" id="2.60.120.10">
    <property type="entry name" value="Jelly Rolls"/>
    <property type="match status" value="1"/>
</dbReference>
<accession>A0A031J6S3</accession>
<dbReference type="PATRIC" id="fig|158500.4.peg.5670"/>
<gene>
    <name evidence="1" type="ORF">BES08_19775</name>
    <name evidence="2" type="ORF">BV97_05590</name>
</gene>
<dbReference type="Proteomes" id="UP000024329">
    <property type="component" value="Unassembled WGS sequence"/>
</dbReference>
<protein>
    <recommendedName>
        <fullName evidence="5">HutD-family protein</fullName>
    </recommendedName>
</protein>
<evidence type="ECO:0000313" key="1">
    <source>
        <dbReference type="EMBL" id="AOR80040.1"/>
    </source>
</evidence>
<dbReference type="EMBL" id="CP017076">
    <property type="protein sequence ID" value="AOR80040.1"/>
    <property type="molecule type" value="Genomic_DNA"/>
</dbReference>
<dbReference type="eggNOG" id="COG3758">
    <property type="taxonomic scope" value="Bacteria"/>
</dbReference>
<dbReference type="SUPFAM" id="SSF51182">
    <property type="entry name" value="RmlC-like cupins"/>
    <property type="match status" value="1"/>
</dbReference>
<dbReference type="RefSeq" id="WP_008829311.1">
    <property type="nucleotide sequence ID" value="NZ_CP017076.1"/>
</dbReference>
<dbReference type="InterPro" id="IPR014710">
    <property type="entry name" value="RmlC-like_jellyroll"/>
</dbReference>
<evidence type="ECO:0000313" key="2">
    <source>
        <dbReference type="EMBL" id="EZP68946.1"/>
    </source>
</evidence>
<name>A0A031J6S3_9SPHN</name>
<dbReference type="Proteomes" id="UP000094626">
    <property type="component" value="Plasmid pSA1"/>
</dbReference>
<reference evidence="2 3" key="1">
    <citation type="submission" date="2014-03" db="EMBL/GenBank/DDBJ databases">
        <title>Whole genome sequence of Novosphingobium resinovorum KF1.</title>
        <authorList>
            <person name="Gan H.M."/>
            <person name="Gan H.Y."/>
            <person name="Chew T.H."/>
            <person name="Savka M.A."/>
        </authorList>
    </citation>
    <scope>NUCLEOTIDE SEQUENCE [LARGE SCALE GENOMIC DNA]</scope>
    <source>
        <strain evidence="2 3">KF1</strain>
    </source>
</reference>
<reference evidence="1" key="2">
    <citation type="submission" date="2016-08" db="EMBL/GenBank/DDBJ databases">
        <authorList>
            <person name="Seilhamer J.J."/>
        </authorList>
    </citation>
    <scope>NUCLEOTIDE SEQUENCE [LARGE SCALE GENOMIC DNA]</scope>
    <source>
        <strain evidence="1">SA1</strain>
        <plasmid evidence="1">pSA1</plasmid>
    </source>
</reference>